<evidence type="ECO:0000256" key="15">
    <source>
        <dbReference type="ARBA" id="ARBA00032605"/>
    </source>
</evidence>
<comment type="subcellular location">
    <subcellularLocation>
        <location evidence="2 19">Cell membrane</location>
        <topology evidence="2 19">Multi-pass membrane protein</topology>
    </subcellularLocation>
</comment>
<dbReference type="RefSeq" id="WP_069292995.1">
    <property type="nucleotide sequence ID" value="NZ_CP140110.1"/>
</dbReference>
<comment type="cofactor">
    <cofactor evidence="1 19">
        <name>Mg(2+)</name>
        <dbReference type="ChEBI" id="CHEBI:18420"/>
    </cofactor>
</comment>
<dbReference type="STRING" id="1008305.A4H02_04545"/>
<evidence type="ECO:0000256" key="10">
    <source>
        <dbReference type="ARBA" id="ARBA00022692"/>
    </source>
</evidence>
<evidence type="ECO:0000256" key="3">
    <source>
        <dbReference type="ARBA" id="ARBA00004663"/>
    </source>
</evidence>
<keyword evidence="7 19" id="KW-1003">Cell membrane</keyword>
<evidence type="ECO:0000313" key="20">
    <source>
        <dbReference type="EMBL" id="ODN30525.1"/>
    </source>
</evidence>
<keyword evidence="8 19" id="KW-0169">Cobalamin biosynthesis</keyword>
<reference evidence="21" key="1">
    <citation type="submission" date="2016-04" db="EMBL/GenBank/DDBJ databases">
        <title>The genome sequence project of a novel Fervidobacterium isolate from a hot spring in Thailand.</title>
        <authorList>
            <person name="Gonzalez J.M."/>
            <person name="Cuecas A."/>
            <person name="Kanoksilapatham W."/>
        </authorList>
    </citation>
    <scope>NUCLEOTIDE SEQUENCE [LARGE SCALE GENOMIC DNA]</scope>
    <source>
        <strain evidence="21">FC2004</strain>
    </source>
</reference>
<dbReference type="AlphaFoldDB" id="A0A1E3G2N5"/>
<keyword evidence="9 19" id="KW-0808">Transferase</keyword>
<evidence type="ECO:0000256" key="17">
    <source>
        <dbReference type="ARBA" id="ARBA00048623"/>
    </source>
</evidence>
<evidence type="ECO:0000256" key="6">
    <source>
        <dbReference type="ARBA" id="ARBA00015850"/>
    </source>
</evidence>
<sequence length="253" mass="28124">MRNGPLKHIKREFEIFLATLSLLTRLPINVNFGEDWEERFKKSPRFFTLVGYLPGALYASTRWTAGNVGSKWGFVITVAGLSLGFYFFDLFHFDGLLDMFDGFLNQSSKERRLEIMSKGNVGPFAVFYGTLFILVFFELFRTVGPTVLIFSSVFGRLTMNWVLVLSKPAKQTGLGAMLFPTDKLGPLISGMFTLPLMFLNRSLFVYLFAISICVGVLVSIVSRMKIGGVTGDVLGGSCLIGQLCVLLVGYLVS</sequence>
<gene>
    <name evidence="19" type="primary">cobS</name>
    <name evidence="20" type="ORF">A4H02_04545</name>
</gene>
<keyword evidence="12 19" id="KW-1133">Transmembrane helix</keyword>
<comment type="caution">
    <text evidence="20">The sequence shown here is derived from an EMBL/GenBank/DDBJ whole genome shotgun (WGS) entry which is preliminary data.</text>
</comment>
<feature type="transmembrane region" description="Helical" evidence="19">
    <location>
        <begin position="146"/>
        <end position="165"/>
    </location>
</feature>
<evidence type="ECO:0000256" key="4">
    <source>
        <dbReference type="ARBA" id="ARBA00010561"/>
    </source>
</evidence>
<proteinExistence type="inferred from homology"/>
<evidence type="ECO:0000256" key="12">
    <source>
        <dbReference type="ARBA" id="ARBA00022989"/>
    </source>
</evidence>
<dbReference type="GO" id="GO:0008818">
    <property type="term" value="F:cobalamin 5'-phosphate synthase activity"/>
    <property type="evidence" value="ECO:0007669"/>
    <property type="project" value="UniProtKB-UniRule"/>
</dbReference>
<evidence type="ECO:0000256" key="18">
    <source>
        <dbReference type="ARBA" id="ARBA00049504"/>
    </source>
</evidence>
<name>A0A1E3G2N5_9BACT</name>
<evidence type="ECO:0000256" key="13">
    <source>
        <dbReference type="ARBA" id="ARBA00023136"/>
    </source>
</evidence>
<evidence type="ECO:0000256" key="9">
    <source>
        <dbReference type="ARBA" id="ARBA00022679"/>
    </source>
</evidence>
<evidence type="ECO:0000256" key="2">
    <source>
        <dbReference type="ARBA" id="ARBA00004651"/>
    </source>
</evidence>
<evidence type="ECO:0000256" key="14">
    <source>
        <dbReference type="ARBA" id="ARBA00025228"/>
    </source>
</evidence>
<evidence type="ECO:0000256" key="7">
    <source>
        <dbReference type="ARBA" id="ARBA00022475"/>
    </source>
</evidence>
<dbReference type="HAMAP" id="MF_00719">
    <property type="entry name" value="CobS"/>
    <property type="match status" value="1"/>
</dbReference>
<dbReference type="UniPathway" id="UPA00148">
    <property type="reaction ID" value="UER00238"/>
</dbReference>
<protein>
    <recommendedName>
        <fullName evidence="6 19">Adenosylcobinamide-GDP ribazoletransferase</fullName>
        <ecNumber evidence="5 19">2.7.8.26</ecNumber>
    </recommendedName>
    <alternativeName>
        <fullName evidence="16 19">Cobalamin synthase</fullName>
    </alternativeName>
    <alternativeName>
        <fullName evidence="15 19">Cobalamin-5'-phosphate synthase</fullName>
    </alternativeName>
</protein>
<dbReference type="Pfam" id="PF02654">
    <property type="entry name" value="CobS"/>
    <property type="match status" value="1"/>
</dbReference>
<keyword evidence="13 19" id="KW-0472">Membrane</keyword>
<dbReference type="GO" id="GO:0051073">
    <property type="term" value="F:adenosylcobinamide-GDP ribazoletransferase activity"/>
    <property type="evidence" value="ECO:0007669"/>
    <property type="project" value="UniProtKB-UniRule"/>
</dbReference>
<feature type="transmembrane region" description="Helical" evidence="19">
    <location>
        <begin position="203"/>
        <end position="221"/>
    </location>
</feature>
<keyword evidence="11 19" id="KW-0460">Magnesium</keyword>
<feature type="transmembrane region" description="Helical" evidence="19">
    <location>
        <begin position="233"/>
        <end position="252"/>
    </location>
</feature>
<evidence type="ECO:0000256" key="1">
    <source>
        <dbReference type="ARBA" id="ARBA00001946"/>
    </source>
</evidence>
<dbReference type="PANTHER" id="PTHR34148">
    <property type="entry name" value="ADENOSYLCOBINAMIDE-GDP RIBAZOLETRANSFERASE"/>
    <property type="match status" value="1"/>
</dbReference>
<comment type="catalytic activity">
    <reaction evidence="17 19">
        <text>alpha-ribazole + adenosylcob(III)inamide-GDP = adenosylcob(III)alamin + GMP + H(+)</text>
        <dbReference type="Rhea" id="RHEA:16049"/>
        <dbReference type="ChEBI" id="CHEBI:10329"/>
        <dbReference type="ChEBI" id="CHEBI:15378"/>
        <dbReference type="ChEBI" id="CHEBI:18408"/>
        <dbReference type="ChEBI" id="CHEBI:58115"/>
        <dbReference type="ChEBI" id="CHEBI:60487"/>
        <dbReference type="EC" id="2.7.8.26"/>
    </reaction>
</comment>
<comment type="catalytic activity">
    <reaction evidence="18 19">
        <text>alpha-ribazole 5'-phosphate + adenosylcob(III)inamide-GDP = adenosylcob(III)alamin 5'-phosphate + GMP + H(+)</text>
        <dbReference type="Rhea" id="RHEA:23560"/>
        <dbReference type="ChEBI" id="CHEBI:15378"/>
        <dbReference type="ChEBI" id="CHEBI:57918"/>
        <dbReference type="ChEBI" id="CHEBI:58115"/>
        <dbReference type="ChEBI" id="CHEBI:60487"/>
        <dbReference type="ChEBI" id="CHEBI:60493"/>
        <dbReference type="EC" id="2.7.8.26"/>
    </reaction>
</comment>
<comment type="pathway">
    <text evidence="3 19">Cofactor biosynthesis; adenosylcobalamin biosynthesis; adenosylcobalamin from cob(II)yrinate a,c-diamide: step 7/7.</text>
</comment>
<comment type="similarity">
    <text evidence="4 19">Belongs to the CobS family.</text>
</comment>
<accession>A0A1E3G2N5</accession>
<dbReference type="OrthoDB" id="9794626at2"/>
<comment type="function">
    <text evidence="14 19">Joins adenosylcobinamide-GDP and alpha-ribazole to generate adenosylcobalamin (Ado-cobalamin). Also synthesizes adenosylcobalamin 5'-phosphate from adenosylcobinamide-GDP and alpha-ribazole 5'-phosphate.</text>
</comment>
<evidence type="ECO:0000256" key="11">
    <source>
        <dbReference type="ARBA" id="ARBA00022842"/>
    </source>
</evidence>
<evidence type="ECO:0000256" key="5">
    <source>
        <dbReference type="ARBA" id="ARBA00013200"/>
    </source>
</evidence>
<dbReference type="PANTHER" id="PTHR34148:SF1">
    <property type="entry name" value="ADENOSYLCOBINAMIDE-GDP RIBAZOLETRANSFERASE"/>
    <property type="match status" value="1"/>
</dbReference>
<evidence type="ECO:0000256" key="8">
    <source>
        <dbReference type="ARBA" id="ARBA00022573"/>
    </source>
</evidence>
<dbReference type="GO" id="GO:0005886">
    <property type="term" value="C:plasma membrane"/>
    <property type="evidence" value="ECO:0007669"/>
    <property type="project" value="UniProtKB-SubCell"/>
</dbReference>
<dbReference type="Proteomes" id="UP000094570">
    <property type="component" value="Unassembled WGS sequence"/>
</dbReference>
<keyword evidence="10 19" id="KW-0812">Transmembrane</keyword>
<evidence type="ECO:0000256" key="16">
    <source>
        <dbReference type="ARBA" id="ARBA00032853"/>
    </source>
</evidence>
<organism evidence="20 21">
    <name type="scientific">Fervidobacterium thailandense</name>
    <dbReference type="NCBI Taxonomy" id="1008305"/>
    <lineage>
        <taxon>Bacteria</taxon>
        <taxon>Thermotogati</taxon>
        <taxon>Thermotogota</taxon>
        <taxon>Thermotogae</taxon>
        <taxon>Thermotogales</taxon>
        <taxon>Fervidobacteriaceae</taxon>
        <taxon>Fervidobacterium</taxon>
    </lineage>
</organism>
<feature type="transmembrane region" description="Helical" evidence="19">
    <location>
        <begin position="71"/>
        <end position="91"/>
    </location>
</feature>
<dbReference type="EC" id="2.7.8.26" evidence="5 19"/>
<evidence type="ECO:0000313" key="21">
    <source>
        <dbReference type="Proteomes" id="UP000094570"/>
    </source>
</evidence>
<dbReference type="InterPro" id="IPR003805">
    <property type="entry name" value="CobS"/>
</dbReference>
<feature type="transmembrane region" description="Helical" evidence="19">
    <location>
        <begin position="121"/>
        <end position="140"/>
    </location>
</feature>
<dbReference type="GO" id="GO:0009236">
    <property type="term" value="P:cobalamin biosynthetic process"/>
    <property type="evidence" value="ECO:0007669"/>
    <property type="project" value="UniProtKB-UniRule"/>
</dbReference>
<evidence type="ECO:0000256" key="19">
    <source>
        <dbReference type="HAMAP-Rule" id="MF_00719"/>
    </source>
</evidence>
<keyword evidence="21" id="KW-1185">Reference proteome</keyword>
<dbReference type="EMBL" id="LWAF01000005">
    <property type="protein sequence ID" value="ODN30525.1"/>
    <property type="molecule type" value="Genomic_DNA"/>
</dbReference>